<dbReference type="RefSeq" id="WP_205053330.1">
    <property type="nucleotide sequence ID" value="NZ_CP118101.1"/>
</dbReference>
<evidence type="ECO:0000256" key="1">
    <source>
        <dbReference type="SAM" id="Coils"/>
    </source>
</evidence>
<organism evidence="2 3">
    <name type="scientific">Paenibacillus urinalis</name>
    <dbReference type="NCBI Taxonomy" id="521520"/>
    <lineage>
        <taxon>Bacteria</taxon>
        <taxon>Bacillati</taxon>
        <taxon>Bacillota</taxon>
        <taxon>Bacilli</taxon>
        <taxon>Bacillales</taxon>
        <taxon>Paenibacillaceae</taxon>
        <taxon>Paenibacillus</taxon>
    </lineage>
</organism>
<gene>
    <name evidence="2" type="ORF">PUW23_10355</name>
</gene>
<accession>A0AAX3N5V0</accession>
<evidence type="ECO:0000313" key="2">
    <source>
        <dbReference type="EMBL" id="WDH84578.1"/>
    </source>
</evidence>
<protein>
    <submittedName>
        <fullName evidence="2">Uncharacterized protein</fullName>
    </submittedName>
</protein>
<proteinExistence type="predicted"/>
<feature type="coiled-coil region" evidence="1">
    <location>
        <begin position="114"/>
        <end position="141"/>
    </location>
</feature>
<dbReference type="EMBL" id="CP118101">
    <property type="protein sequence ID" value="WDH84578.1"/>
    <property type="molecule type" value="Genomic_DNA"/>
</dbReference>
<dbReference type="Proteomes" id="UP001220962">
    <property type="component" value="Chromosome"/>
</dbReference>
<keyword evidence="1" id="KW-0175">Coiled coil</keyword>
<evidence type="ECO:0000313" key="3">
    <source>
        <dbReference type="Proteomes" id="UP001220962"/>
    </source>
</evidence>
<dbReference type="AlphaFoldDB" id="A0AAX3N5V0"/>
<reference evidence="2" key="1">
    <citation type="submission" date="2023-02" db="EMBL/GenBank/DDBJ databases">
        <title>Pathogen: clinical or host-associated sample.</title>
        <authorList>
            <person name="Hergert J."/>
            <person name="Casey R."/>
            <person name="Wagner J."/>
            <person name="Young E.L."/>
            <person name="Oakeson K.F."/>
        </authorList>
    </citation>
    <scope>NUCLEOTIDE SEQUENCE</scope>
    <source>
        <strain evidence="2">2022CK-00830</strain>
    </source>
</reference>
<sequence length="166" mass="19653">MQEHRLLDSEHSKELFSYYGLAVYYSQALEQQLVNLLVLMKLTQGKVSPEEELTSLYYKKLGNSLGQLVNEIQHNFAFTEEESALLNNIWKKRNYIVHDYFKERILETFSSEGRSQMIEELIEFKDQAQNLEQKLLYYTRELLNSLELEEEEIDQDPSDEDSNAQE</sequence>
<name>A0AAX3N5V0_9BACL</name>